<evidence type="ECO:0000256" key="5">
    <source>
        <dbReference type="SAM" id="Phobius"/>
    </source>
</evidence>
<dbReference type="Pfam" id="PF03088">
    <property type="entry name" value="Str_synth"/>
    <property type="match status" value="1"/>
</dbReference>
<evidence type="ECO:0000259" key="6">
    <source>
        <dbReference type="Pfam" id="PF03088"/>
    </source>
</evidence>
<keyword evidence="5" id="KW-0812">Transmembrane</keyword>
<dbReference type="Proteomes" id="UP000008144">
    <property type="component" value="Chromosome 2"/>
</dbReference>
<dbReference type="FunFam" id="2.120.10.30:FF:000218">
    <property type="entry name" value="adipocyte plasma membrane-associated protein"/>
    <property type="match status" value="1"/>
</dbReference>
<evidence type="ECO:0000313" key="7">
    <source>
        <dbReference type="Ensembl" id="ENSCINP00000024114.2"/>
    </source>
</evidence>
<organism evidence="7 8">
    <name type="scientific">Ciona intestinalis</name>
    <name type="common">Transparent sea squirt</name>
    <name type="synonym">Ascidia intestinalis</name>
    <dbReference type="NCBI Taxonomy" id="7719"/>
    <lineage>
        <taxon>Eukaryota</taxon>
        <taxon>Metazoa</taxon>
        <taxon>Chordata</taxon>
        <taxon>Tunicata</taxon>
        <taxon>Ascidiacea</taxon>
        <taxon>Phlebobranchia</taxon>
        <taxon>Cionidae</taxon>
        <taxon>Ciona</taxon>
    </lineage>
</organism>
<feature type="compositionally biased region" description="Basic residues" evidence="4">
    <location>
        <begin position="1"/>
        <end position="11"/>
    </location>
</feature>
<protein>
    <recommendedName>
        <fullName evidence="6">Strictosidine synthase conserved region domain-containing protein</fullName>
    </recommendedName>
</protein>
<reference evidence="7" key="2">
    <citation type="journal article" date="2008" name="Genome Biol.">
        <title>Improved genome assembly and evidence-based global gene model set for the chordate Ciona intestinalis: new insight into intron and operon populations.</title>
        <authorList>
            <person name="Satou Y."/>
            <person name="Mineta K."/>
            <person name="Ogasawara M."/>
            <person name="Sasakura Y."/>
            <person name="Shoguchi E."/>
            <person name="Ueno K."/>
            <person name="Yamada L."/>
            <person name="Matsumoto J."/>
            <person name="Wasserscheid J."/>
            <person name="Dewar K."/>
            <person name="Wiley G.B."/>
            <person name="Macmil S.L."/>
            <person name="Roe B.A."/>
            <person name="Zeller R.W."/>
            <person name="Hastings K.E."/>
            <person name="Lemaire P."/>
            <person name="Lindquist E."/>
            <person name="Endo T."/>
            <person name="Hotta K."/>
            <person name="Inaba K."/>
        </authorList>
    </citation>
    <scope>NUCLEOTIDE SEQUENCE [LARGE SCALE GENOMIC DNA]</scope>
    <source>
        <strain evidence="7">wild type</strain>
    </source>
</reference>
<dbReference type="PANTHER" id="PTHR10426">
    <property type="entry name" value="STRICTOSIDINE SYNTHASE-RELATED"/>
    <property type="match status" value="1"/>
</dbReference>
<dbReference type="EMBL" id="EAAA01001340">
    <property type="status" value="NOT_ANNOTATED_CDS"/>
    <property type="molecule type" value="Genomic_DNA"/>
</dbReference>
<keyword evidence="5" id="KW-1133">Transmembrane helix</keyword>
<keyword evidence="8" id="KW-1185">Reference proteome</keyword>
<comment type="similarity">
    <text evidence="1">Belongs to the strictosidine synthase family.</text>
</comment>
<dbReference type="AlphaFoldDB" id="F6T526"/>
<feature type="region of interest" description="Disordered" evidence="4">
    <location>
        <begin position="1"/>
        <end position="28"/>
    </location>
</feature>
<evidence type="ECO:0000256" key="4">
    <source>
        <dbReference type="SAM" id="MobiDB-lite"/>
    </source>
</evidence>
<dbReference type="GeneTree" id="ENSGT00440000039984"/>
<dbReference type="Gene3D" id="2.120.10.30">
    <property type="entry name" value="TolB, C-terminal domain"/>
    <property type="match status" value="1"/>
</dbReference>
<reference evidence="7" key="3">
    <citation type="submission" date="2025-08" db="UniProtKB">
        <authorList>
            <consortium name="Ensembl"/>
        </authorList>
    </citation>
    <scope>IDENTIFICATION</scope>
</reference>
<dbReference type="Ensembl" id="ENSCINT00000024360.2">
    <property type="protein sequence ID" value="ENSCINP00000024114.2"/>
    <property type="gene ID" value="ENSCING00000013055.2"/>
</dbReference>
<evidence type="ECO:0000313" key="8">
    <source>
        <dbReference type="Proteomes" id="UP000008144"/>
    </source>
</evidence>
<feature type="domain" description="Strictosidine synthase conserved region" evidence="6">
    <location>
        <begin position="199"/>
        <end position="280"/>
    </location>
</feature>
<reference evidence="7" key="4">
    <citation type="submission" date="2025-09" db="UniProtKB">
        <authorList>
            <consortium name="Ensembl"/>
        </authorList>
    </citation>
    <scope>IDENTIFICATION</scope>
</reference>
<keyword evidence="3" id="KW-0325">Glycoprotein</keyword>
<dbReference type="Pfam" id="PF20067">
    <property type="entry name" value="SSL_N"/>
    <property type="match status" value="1"/>
</dbReference>
<dbReference type="FunCoup" id="F6T526">
    <property type="interactions" value="30"/>
</dbReference>
<accession>F6T526</accession>
<dbReference type="HOGENOM" id="CLU_080058_0_0_1"/>
<sequence length="303" mass="33934">MPERNARRRRGRENENNSENEVTERHLQERPANSSLIISILITSIIFIAVCAYGHNNSPINAVEIENVVEVELEGPFAVNEKLSHGKRIAMRAPESCAEADDKKLYVGLRDGRVVCIHPSNDGEIGAGKVENITTGVIEGAVNTSDAWGHGVPLGIRLRGQSLYVMDAIYGFYVIDLPTKSLKILIEPDVVTPPMKFPNDFDISADEKTVYFTDSSEKYPITELMSEVLEGSCTSRLIKYDMLTQKLDVVKDGLCFGNGVQLIDDESMVIVPETTRYRVNWIDTKTWEIKHFLHLPAMPDNVR</sequence>
<dbReference type="STRING" id="7719.ENSCINP00000024114"/>
<evidence type="ECO:0000256" key="2">
    <source>
        <dbReference type="ARBA" id="ARBA00022553"/>
    </source>
</evidence>
<dbReference type="OMA" id="MRAPESC"/>
<dbReference type="PANTHER" id="PTHR10426:SF88">
    <property type="entry name" value="ADIPOCYTE PLASMA MEMBRANE-ASSOCIATED PROTEIN HEMOMUCIN-RELATED"/>
    <property type="match status" value="1"/>
</dbReference>
<dbReference type="SUPFAM" id="SSF63829">
    <property type="entry name" value="Calcium-dependent phosphotriesterase"/>
    <property type="match status" value="1"/>
</dbReference>
<evidence type="ECO:0000256" key="1">
    <source>
        <dbReference type="ARBA" id="ARBA00009191"/>
    </source>
</evidence>
<name>F6T526_CIOIN</name>
<reference evidence="8" key="1">
    <citation type="journal article" date="2002" name="Science">
        <title>The draft genome of Ciona intestinalis: insights into chordate and vertebrate origins.</title>
        <authorList>
            <person name="Dehal P."/>
            <person name="Satou Y."/>
            <person name="Campbell R.K."/>
            <person name="Chapman J."/>
            <person name="Degnan B."/>
            <person name="De Tomaso A."/>
            <person name="Davidson B."/>
            <person name="Di Gregorio A."/>
            <person name="Gelpke M."/>
            <person name="Goodstein D.M."/>
            <person name="Harafuji N."/>
            <person name="Hastings K.E."/>
            <person name="Ho I."/>
            <person name="Hotta K."/>
            <person name="Huang W."/>
            <person name="Kawashima T."/>
            <person name="Lemaire P."/>
            <person name="Martinez D."/>
            <person name="Meinertzhagen I.A."/>
            <person name="Necula S."/>
            <person name="Nonaka M."/>
            <person name="Putnam N."/>
            <person name="Rash S."/>
            <person name="Saiga H."/>
            <person name="Satake M."/>
            <person name="Terry A."/>
            <person name="Yamada L."/>
            <person name="Wang H.G."/>
            <person name="Awazu S."/>
            <person name="Azumi K."/>
            <person name="Boore J."/>
            <person name="Branno M."/>
            <person name="Chin-Bow S."/>
            <person name="DeSantis R."/>
            <person name="Doyle S."/>
            <person name="Francino P."/>
            <person name="Keys D.N."/>
            <person name="Haga S."/>
            <person name="Hayashi H."/>
            <person name="Hino K."/>
            <person name="Imai K.S."/>
            <person name="Inaba K."/>
            <person name="Kano S."/>
            <person name="Kobayashi K."/>
            <person name="Kobayashi M."/>
            <person name="Lee B.I."/>
            <person name="Makabe K.W."/>
            <person name="Manohar C."/>
            <person name="Matassi G."/>
            <person name="Medina M."/>
            <person name="Mochizuki Y."/>
            <person name="Mount S."/>
            <person name="Morishita T."/>
            <person name="Miura S."/>
            <person name="Nakayama A."/>
            <person name="Nishizaka S."/>
            <person name="Nomoto H."/>
            <person name="Ohta F."/>
            <person name="Oishi K."/>
            <person name="Rigoutsos I."/>
            <person name="Sano M."/>
            <person name="Sasaki A."/>
            <person name="Sasakura Y."/>
            <person name="Shoguchi E."/>
            <person name="Shin-i T."/>
            <person name="Spagnuolo A."/>
            <person name="Stainier D."/>
            <person name="Suzuki M.M."/>
            <person name="Tassy O."/>
            <person name="Takatori N."/>
            <person name="Tokuoka M."/>
            <person name="Yagi K."/>
            <person name="Yoshizaki F."/>
            <person name="Wada S."/>
            <person name="Zhang C."/>
            <person name="Hyatt P.D."/>
            <person name="Larimer F."/>
            <person name="Detter C."/>
            <person name="Doggett N."/>
            <person name="Glavina T."/>
            <person name="Hawkins T."/>
            <person name="Richardson P."/>
            <person name="Lucas S."/>
            <person name="Kohara Y."/>
            <person name="Levine M."/>
            <person name="Satoh N."/>
            <person name="Rokhsar D.S."/>
        </authorList>
    </citation>
    <scope>NUCLEOTIDE SEQUENCE [LARGE SCALE GENOMIC DNA]</scope>
</reference>
<proteinExistence type="inferred from homology"/>
<dbReference type="InterPro" id="IPR018119">
    <property type="entry name" value="Strictosidine_synth_cons-reg"/>
</dbReference>
<dbReference type="InParanoid" id="F6T526"/>
<keyword evidence="5" id="KW-0472">Membrane</keyword>
<evidence type="ECO:0000256" key="3">
    <source>
        <dbReference type="ARBA" id="ARBA00023180"/>
    </source>
</evidence>
<dbReference type="InterPro" id="IPR011042">
    <property type="entry name" value="6-blade_b-propeller_TolB-like"/>
</dbReference>
<feature type="transmembrane region" description="Helical" evidence="5">
    <location>
        <begin position="35"/>
        <end position="55"/>
    </location>
</feature>
<dbReference type="GO" id="GO:0016787">
    <property type="term" value="F:hydrolase activity"/>
    <property type="evidence" value="ECO:0000318"/>
    <property type="project" value="GO_Central"/>
</dbReference>
<keyword evidence="2" id="KW-0597">Phosphoprotein</keyword>